<evidence type="ECO:0000256" key="2">
    <source>
        <dbReference type="ARBA" id="ARBA00022651"/>
    </source>
</evidence>
<evidence type="ECO:0000259" key="10">
    <source>
        <dbReference type="Pfam" id="PF16369"/>
    </source>
</evidence>
<evidence type="ECO:0000313" key="11">
    <source>
        <dbReference type="EMBL" id="MCC2211395.1"/>
    </source>
</evidence>
<dbReference type="Pfam" id="PF13385">
    <property type="entry name" value="Laminin_G_3"/>
    <property type="match status" value="1"/>
</dbReference>
<evidence type="ECO:0000256" key="3">
    <source>
        <dbReference type="ARBA" id="ARBA00022801"/>
    </source>
</evidence>
<dbReference type="SUPFAM" id="SSF49899">
    <property type="entry name" value="Concanavalin A-like lectins/glucanases"/>
    <property type="match status" value="1"/>
</dbReference>
<keyword evidence="2" id="KW-0624">Polysaccharide degradation</keyword>
<keyword evidence="8" id="KW-0732">Signal</keyword>
<evidence type="ECO:0000259" key="9">
    <source>
        <dbReference type="Pfam" id="PF05270"/>
    </source>
</evidence>
<dbReference type="InterPro" id="IPR013320">
    <property type="entry name" value="ConA-like_dom_sf"/>
</dbReference>
<dbReference type="RefSeq" id="WP_308456941.1">
    <property type="nucleotide sequence ID" value="NZ_JAJEQM010000017.1"/>
</dbReference>
<keyword evidence="5" id="KW-0326">Glycosidase</keyword>
<dbReference type="Pfam" id="PF05270">
    <property type="entry name" value="AbfB"/>
    <property type="match status" value="1"/>
</dbReference>
<proteinExistence type="inferred from homology"/>
<feature type="chain" id="PRO_5041945064" evidence="8">
    <location>
        <begin position="31"/>
        <end position="1461"/>
    </location>
</feature>
<dbReference type="PANTHER" id="PTHR43772:SF2">
    <property type="entry name" value="PUTATIVE (AFU_ORTHOLOGUE AFUA_2G04480)-RELATED"/>
    <property type="match status" value="1"/>
</dbReference>
<evidence type="ECO:0000256" key="6">
    <source>
        <dbReference type="PIRSR" id="PIRSR606710-1"/>
    </source>
</evidence>
<sequence>MNKTLKKVLSGVISASMLCSALAIPHTALADDALPTDGLLMDITFDETGTSSGSFNATVGGTVMEHGSVSYVNNYDGSSKALSISTDAAGNYLELPKGLLNGKDAATFSFWIKPSSRWAFMTTPVSDKQNFNYEKYLGMLASSSGYTVERYNNSGTRLSSVNANASGDWQYVTAVFTADGTKVYVNGKLLASDTAAVDIKSQFTADASTWIGHGNWYDDKTGKFEGFSGMIDDFKVYGRALNETEINQLAAKAIQREQEETVKEKNCLDINTQFYTNYSVTESGNNVTVSVPSPSEDKYEIIAASYSNGVLTNAAKKSKSDVTSDKTVTFENIKKNENDTVKVFVWNSIDGLQPLSDNKAFQIRTGDKVKVKTSVTNYTPSEQSVSLQIVPFDKDGKQSDAVQTLDSVTLGIMDSYDFTDYITGDSNVSYYKVLVSSTADDKTATYEAGYLPTASVEFPDATPADSADTTEEAHDPTIFKDPVSHRYYAYSTHNLVFESDDLINWEKHDYRSEITVPEKAKKFIDDNYQQTDKNGKIIYPTVNTTYWAPDLYYKEGDEYPYWFYLSTSCGFGGRNSVISLIKAKSPGLWDDEYIDAGVVIASKENNNYNTNCIDANIFTDTDGKTYFIWGSFWKGIHIAELDTDTGLVKGIDYTSDETILSSSQKFGTRLFSTPSGVVGPEGPYTVYNKDTGYRYMFTSYGYLGTNYNLRVARTDKTFSTILSNKDPHKQLLDQKNRPVGATYSDQVKEGGSLDELWGYKMSGSFRLGDGIEYVGSGHNSVFQDDDGQWYLVQHCRKVANAFAYLQVKKILWTEDGWPVISPLVYAGEKEQKIPKEMIYGTWDLSSVGHTIMADGVTDVSKPDNKETNYYGARENSDLPVHSSQIILQPDGTIGNGIGTWDYDNDHTVTLNFDADGNNDNYEFYQSGDTMKLFVMTGYDKDKRESAIIMTGTDQNSVASFAKKSNAVSQSTKTVNRIETTPTTITKSTNGNPILGFDADGKTLYAGDPAAYVEDDTVYLYAGHDTSTGDSYVMPEWVCYTSKDMENWEYKGSVMSAKDISWRSNDTSAWASQVIKHNGKYYLYFCTWDKTSSGKHSIGVAVSDSPTGPFKDIGTPLVKGTLTEPQSSNWNDIDPTVWVETVDGVEHRYLAWGNGIFYVCELNDDMISVKDLDNDGSITMGKDVLQQEFTGLQDGLGFTEAPWIYRQQDADGNYTGKYYLFGAFGWREQMGYATSDSMYGPWTWGGIIMEPTSTSNTNHPSVIDFKGKTYFIYHNGSLVWGSGFRRSVCVSEMTFNEDGTVPYIDETSTGLTGTASFITTADNKYLGYTAFSNPSDDASYPLKKQLTVTADGADLKTTQWEIEKGKSDSTNENYVSIQAVYKPGLYLCVDGTNVVLTQQDTTSTALAKKMTFKTVEAIDGTVGKISFESVSTPGYFITVSGDNITLTDGSNTANCSFSVTNK</sequence>
<keyword evidence="3" id="KW-0378">Hydrolase</keyword>
<name>A0AAE3E1A6_9FIRM</name>
<dbReference type="CDD" id="cd08998">
    <property type="entry name" value="GH43_Arb43a-like"/>
    <property type="match status" value="1"/>
</dbReference>
<dbReference type="GO" id="GO:0045493">
    <property type="term" value="P:xylan catabolic process"/>
    <property type="evidence" value="ECO:0007669"/>
    <property type="project" value="UniProtKB-KW"/>
</dbReference>
<dbReference type="Gene3D" id="2.115.10.20">
    <property type="entry name" value="Glycosyl hydrolase domain, family 43"/>
    <property type="match status" value="2"/>
</dbReference>
<dbReference type="InterPro" id="IPR032291">
    <property type="entry name" value="Abn2_C"/>
</dbReference>
<gene>
    <name evidence="11" type="ORF">LKE05_11425</name>
</gene>
<dbReference type="InterPro" id="IPR036195">
    <property type="entry name" value="AbfB_ABD_sf"/>
</dbReference>
<comment type="caution">
    <text evidence="11">The sequence shown here is derived from an EMBL/GenBank/DDBJ whole genome shotgun (WGS) entry which is preliminary data.</text>
</comment>
<evidence type="ECO:0000256" key="1">
    <source>
        <dbReference type="ARBA" id="ARBA00009865"/>
    </source>
</evidence>
<dbReference type="GO" id="GO:0046373">
    <property type="term" value="P:L-arabinose metabolic process"/>
    <property type="evidence" value="ECO:0007669"/>
    <property type="project" value="InterPro"/>
</dbReference>
<dbReference type="GO" id="GO:0046556">
    <property type="term" value="F:alpha-L-arabinofuranosidase activity"/>
    <property type="evidence" value="ECO:0007669"/>
    <property type="project" value="InterPro"/>
</dbReference>
<comment type="similarity">
    <text evidence="1">Belongs to the glycosyl hydrolase 43 family.</text>
</comment>
<evidence type="ECO:0000256" key="5">
    <source>
        <dbReference type="ARBA" id="ARBA00023295"/>
    </source>
</evidence>
<keyword evidence="2" id="KW-0858">Xylan degradation</keyword>
<dbReference type="Pfam" id="PF04616">
    <property type="entry name" value="Glyco_hydro_43"/>
    <property type="match status" value="2"/>
</dbReference>
<dbReference type="EMBL" id="JAJEQM010000017">
    <property type="protein sequence ID" value="MCC2211395.1"/>
    <property type="molecule type" value="Genomic_DNA"/>
</dbReference>
<dbReference type="InterPro" id="IPR052176">
    <property type="entry name" value="Glycosyl_Hydrlase_43_Enz"/>
</dbReference>
<keyword evidence="12" id="KW-1185">Reference proteome</keyword>
<accession>A0AAE3E1A6</accession>
<feature type="domain" description="Extracellular endo-alpha-(1-&gt;5)-L-arabinanase C-terminal" evidence="10">
    <location>
        <begin position="822"/>
        <end position="958"/>
    </location>
</feature>
<feature type="domain" description="Alpha-L-arabinofuranosidase B arabinose-binding" evidence="9">
    <location>
        <begin position="1345"/>
        <end position="1449"/>
    </location>
</feature>
<dbReference type="Gene3D" id="2.60.120.200">
    <property type="match status" value="1"/>
</dbReference>
<evidence type="ECO:0000256" key="4">
    <source>
        <dbReference type="ARBA" id="ARBA00023277"/>
    </source>
</evidence>
<evidence type="ECO:0000313" key="12">
    <source>
        <dbReference type="Proteomes" id="UP001198242"/>
    </source>
</evidence>
<dbReference type="SUPFAM" id="SSF75005">
    <property type="entry name" value="Arabinanase/levansucrase/invertase"/>
    <property type="match status" value="2"/>
</dbReference>
<organism evidence="11 12">
    <name type="scientific">Hominilimicola fabiformis</name>
    <dbReference type="NCBI Taxonomy" id="2885356"/>
    <lineage>
        <taxon>Bacteria</taxon>
        <taxon>Bacillati</taxon>
        <taxon>Bacillota</taxon>
        <taxon>Clostridia</taxon>
        <taxon>Eubacteriales</taxon>
        <taxon>Oscillospiraceae</taxon>
        <taxon>Hominilimicola</taxon>
    </lineage>
</organism>
<dbReference type="InterPro" id="IPR006710">
    <property type="entry name" value="Glyco_hydro_43"/>
</dbReference>
<evidence type="ECO:0000256" key="7">
    <source>
        <dbReference type="PIRSR" id="PIRSR606710-2"/>
    </source>
</evidence>
<feature type="site" description="Important for catalytic activity, responsible for pKa modulation of the active site Glu and correct orientation of both the proton donor and substrate" evidence="7">
    <location>
        <position position="614"/>
    </location>
</feature>
<keyword evidence="4" id="KW-0119">Carbohydrate metabolism</keyword>
<evidence type="ECO:0000256" key="8">
    <source>
        <dbReference type="SAM" id="SignalP"/>
    </source>
</evidence>
<protein>
    <submittedName>
        <fullName evidence="11">Family 43 glycosylhydrolase</fullName>
    </submittedName>
</protein>
<dbReference type="InterPro" id="IPR023296">
    <property type="entry name" value="Glyco_hydro_beta-prop_sf"/>
</dbReference>
<dbReference type="PANTHER" id="PTHR43772">
    <property type="entry name" value="ENDO-1,4-BETA-XYLANASE"/>
    <property type="match status" value="1"/>
</dbReference>
<feature type="signal peptide" evidence="8">
    <location>
        <begin position="1"/>
        <end position="30"/>
    </location>
</feature>
<dbReference type="Proteomes" id="UP001198242">
    <property type="component" value="Unassembled WGS sequence"/>
</dbReference>
<dbReference type="SUPFAM" id="SSF110221">
    <property type="entry name" value="AbfB domain"/>
    <property type="match status" value="1"/>
</dbReference>
<feature type="active site" description="Proton donor" evidence="6">
    <location>
        <position position="681"/>
    </location>
</feature>
<dbReference type="Pfam" id="PF16369">
    <property type="entry name" value="GH43_C"/>
    <property type="match status" value="1"/>
</dbReference>
<dbReference type="Gene3D" id="2.80.10.50">
    <property type="match status" value="1"/>
</dbReference>
<reference evidence="11 12" key="1">
    <citation type="submission" date="2021-10" db="EMBL/GenBank/DDBJ databases">
        <title>Anaerobic single-cell dispensing facilitates the cultivation of human gut bacteria.</title>
        <authorList>
            <person name="Afrizal A."/>
        </authorList>
    </citation>
    <scope>NUCLEOTIDE SEQUENCE [LARGE SCALE GENOMIC DNA]</scope>
    <source>
        <strain evidence="11 12">CLA-AA-H232</strain>
    </source>
</reference>
<feature type="active site" description="Proton acceptor" evidence="6">
    <location>
        <position position="475"/>
    </location>
</feature>
<dbReference type="InterPro" id="IPR007934">
    <property type="entry name" value="AbfB_ABD"/>
</dbReference>